<name>A0ABY6HR58_9ARCH</name>
<dbReference type="Proteomes" id="UP001208689">
    <property type="component" value="Chromosome"/>
</dbReference>
<dbReference type="Pfam" id="PF13649">
    <property type="entry name" value="Methyltransf_25"/>
    <property type="match status" value="1"/>
</dbReference>
<dbReference type="CDD" id="cd02440">
    <property type="entry name" value="AdoMet_MTases"/>
    <property type="match status" value="1"/>
</dbReference>
<evidence type="ECO:0000259" key="3">
    <source>
        <dbReference type="Pfam" id="PF13649"/>
    </source>
</evidence>
<dbReference type="InterPro" id="IPR041698">
    <property type="entry name" value="Methyltransf_25"/>
</dbReference>
<keyword evidence="1" id="KW-0489">Methyltransferase</keyword>
<gene>
    <name evidence="4" type="ORF">NEF87_002191</name>
</gene>
<dbReference type="Gene3D" id="3.40.50.150">
    <property type="entry name" value="Vaccinia Virus protein VP39"/>
    <property type="match status" value="1"/>
</dbReference>
<evidence type="ECO:0000256" key="2">
    <source>
        <dbReference type="ARBA" id="ARBA00022679"/>
    </source>
</evidence>
<sequence>MSLESLELYKNSECMAESKIVVVLEYMIFNIFNSRKNHQYIKSLQLQGKEKILDFGCGAGSVSKHLAKSLSKGGILTCVDISEYWMKKAMKRLRHFPNVQFKLGYLPKMNLPKSSFERIFIHASLHEVSKHLLDDVAASFKGLLTLDGRIYVKEPILQHHGMPVSEIRALFTNIGMEEIKFSITKKEYSGIFRRK</sequence>
<evidence type="ECO:0000256" key="1">
    <source>
        <dbReference type="ARBA" id="ARBA00022603"/>
    </source>
</evidence>
<reference evidence="4" key="1">
    <citation type="submission" date="2022-09" db="EMBL/GenBank/DDBJ databases">
        <title>Actin cytoskeleton and complex cell architecture in an #Asgard archaeon.</title>
        <authorList>
            <person name="Ponce Toledo R.I."/>
            <person name="Schleper C."/>
            <person name="Rodrigues Oliveira T."/>
            <person name="Wollweber F."/>
            <person name="Xu J."/>
            <person name="Rittmann S."/>
            <person name="Klingl A."/>
            <person name="Pilhofer M."/>
        </authorList>
    </citation>
    <scope>NUCLEOTIDE SEQUENCE</scope>
    <source>
        <strain evidence="4">B-35</strain>
    </source>
</reference>
<accession>A0ABY6HR58</accession>
<keyword evidence="2" id="KW-0808">Transferase</keyword>
<protein>
    <recommendedName>
        <fullName evidence="3">Methyltransferase domain-containing protein</fullName>
    </recommendedName>
</protein>
<evidence type="ECO:0000313" key="5">
    <source>
        <dbReference type="Proteomes" id="UP001208689"/>
    </source>
</evidence>
<keyword evidence="5" id="KW-1185">Reference proteome</keyword>
<dbReference type="InterPro" id="IPR029063">
    <property type="entry name" value="SAM-dependent_MTases_sf"/>
</dbReference>
<dbReference type="PANTHER" id="PTHR43861">
    <property type="entry name" value="TRANS-ACONITATE 2-METHYLTRANSFERASE-RELATED"/>
    <property type="match status" value="1"/>
</dbReference>
<evidence type="ECO:0000313" key="4">
    <source>
        <dbReference type="EMBL" id="UYP45906.1"/>
    </source>
</evidence>
<dbReference type="PANTHER" id="PTHR43861:SF1">
    <property type="entry name" value="TRANS-ACONITATE 2-METHYLTRANSFERASE"/>
    <property type="match status" value="1"/>
</dbReference>
<organism evidence="4 5">
    <name type="scientific">Candidatus Lokiarchaeum ossiferum</name>
    <dbReference type="NCBI Taxonomy" id="2951803"/>
    <lineage>
        <taxon>Archaea</taxon>
        <taxon>Promethearchaeati</taxon>
        <taxon>Promethearchaeota</taxon>
        <taxon>Promethearchaeia</taxon>
        <taxon>Promethearchaeales</taxon>
        <taxon>Promethearchaeaceae</taxon>
        <taxon>Candidatus Lokiarchaeum</taxon>
    </lineage>
</organism>
<dbReference type="EMBL" id="CP104013">
    <property type="protein sequence ID" value="UYP45906.1"/>
    <property type="molecule type" value="Genomic_DNA"/>
</dbReference>
<feature type="domain" description="Methyltransferase" evidence="3">
    <location>
        <begin position="52"/>
        <end position="146"/>
    </location>
</feature>
<proteinExistence type="predicted"/>
<dbReference type="SUPFAM" id="SSF53335">
    <property type="entry name" value="S-adenosyl-L-methionine-dependent methyltransferases"/>
    <property type="match status" value="1"/>
</dbReference>